<dbReference type="Proteomes" id="UP000050346">
    <property type="component" value="Unassembled WGS sequence"/>
</dbReference>
<dbReference type="PATRIC" id="fig|235272.12.peg.875"/>
<comment type="caution">
    <text evidence="1">The sequence shown here is derived from an EMBL/GenBank/DDBJ whole genome shotgun (WGS) entry which is preliminary data.</text>
</comment>
<dbReference type="AlphaFoldDB" id="A0A0P9P1Q3"/>
<protein>
    <recommendedName>
        <fullName evidence="3">TraO protein</fullName>
    </recommendedName>
</protein>
<dbReference type="RefSeq" id="WP_234710508.1">
    <property type="nucleotide sequence ID" value="NZ_JYHG01000120.1"/>
</dbReference>
<reference evidence="1 2" key="1">
    <citation type="submission" date="2015-09" db="EMBL/GenBank/DDBJ databases">
        <title>Genome announcement of multiple Pseudomonas syringae strains.</title>
        <authorList>
            <person name="Thakur S."/>
            <person name="Wang P.W."/>
            <person name="Gong Y."/>
            <person name="Weir B.S."/>
            <person name="Guttman D.S."/>
        </authorList>
    </citation>
    <scope>NUCLEOTIDE SEQUENCE [LARGE SCALE GENOMIC DNA]</scope>
    <source>
        <strain evidence="1 2">ICMP9150</strain>
    </source>
</reference>
<organism evidence="1 2">
    <name type="scientific">Pseudomonas amygdali pv. dendropanacis</name>
    <dbReference type="NCBI Taxonomy" id="235272"/>
    <lineage>
        <taxon>Bacteria</taxon>
        <taxon>Pseudomonadati</taxon>
        <taxon>Pseudomonadota</taxon>
        <taxon>Gammaproteobacteria</taxon>
        <taxon>Pseudomonadales</taxon>
        <taxon>Pseudomonadaceae</taxon>
        <taxon>Pseudomonas</taxon>
        <taxon>Pseudomonas amygdali</taxon>
    </lineage>
</organism>
<name>A0A0P9P1Q3_PSEA0</name>
<proteinExistence type="predicted"/>
<accession>A0A0P9P1Q3</accession>
<evidence type="ECO:0008006" key="3">
    <source>
        <dbReference type="Google" id="ProtNLM"/>
    </source>
</evidence>
<gene>
    <name evidence="1" type="ORF">ALO71_200139</name>
</gene>
<dbReference type="EMBL" id="LJQG01000363">
    <property type="protein sequence ID" value="KPX11770.1"/>
    <property type="molecule type" value="Genomic_DNA"/>
</dbReference>
<evidence type="ECO:0000313" key="1">
    <source>
        <dbReference type="EMBL" id="KPX11770.1"/>
    </source>
</evidence>
<sequence length="107" mass="12599">MNFKTLHSGEGYSTPTRRNLMLNALVLYERMYEVQRMLPQPLFERFTMTDREFCEAIQQIAGLLDTSNTELMSERVTLTEINEILRGRLYQVLTLPPHEGLKNEYLQ</sequence>
<evidence type="ECO:0000313" key="2">
    <source>
        <dbReference type="Proteomes" id="UP000050346"/>
    </source>
</evidence>